<keyword evidence="1 4" id="KW-0812">Transmembrane</keyword>
<keyword evidence="4" id="KW-0406">Ion transport</keyword>
<sequence>MSRLLMQRSKLPHLIQKKCFSSSVTGPFLRIGQRMKDDGSIGEDVFLNAAKEELFHLPKKPLPQKLANSRIIGASKGWGFYIDLCDGSLCLSDFLNPLASKVIPLPRLDDMYTCQTEAFYNVAVSSSPACDHDEDLVVAVKFLGRQKLSLCRPNCDMSWTSIVPPFTFMENSNLMYSKRDQRFYLPVPRSNHLCSWDLQGQSFKDHKLLYQNRTKLSQSKHELFDSCSKAEHWVESPSGERFLVKCYSYVSPSQNREPIFVVYREEETTKRGTIICQTEDIGDLCIFISGTDPFCVEASLCPGLVPNSIYLMESIYGVYNIATRSIRHFENQVEKPEDHEVLVATAFIVLGNVFLVAFGNHQSPVFTPEQLAEKYSNVTFLVYCGILILIVVVHHFLYTKGEVLISIPRQEISSYWKMLLPFSYAVVSGAIGSCSVLFAKSLSNLLRFAMSSSYQLHSWFTYSMLLLFLSTVTY</sequence>
<keyword evidence="7" id="KW-1185">Reference proteome</keyword>
<keyword evidence="4" id="KW-0460">Magnesium</keyword>
<dbReference type="InterPro" id="IPR008521">
    <property type="entry name" value="Mg_trans_NIPA"/>
</dbReference>
<protein>
    <recommendedName>
        <fullName evidence="4">Probable magnesium transporter</fullName>
    </recommendedName>
</protein>
<evidence type="ECO:0000313" key="6">
    <source>
        <dbReference type="EMBL" id="KAG7593263.1"/>
    </source>
</evidence>
<keyword evidence="2 4" id="KW-1133">Transmembrane helix</keyword>
<gene>
    <name evidence="6" type="ORF">ISN45_Aa01g020710</name>
</gene>
<comment type="function">
    <text evidence="4">Acts as a Mg(2+) transporter. Can also transport other divalent cations such as Fe(2+), Sr(2+), Ba(2+), Mn(2+) and Co(2+) but to a much less extent than Mg(2+).</text>
</comment>
<reference evidence="6 7" key="1">
    <citation type="submission" date="2020-12" db="EMBL/GenBank/DDBJ databases">
        <title>Concerted genomic and epigenomic changes stabilize Arabidopsis allopolyploids.</title>
        <authorList>
            <person name="Chen Z."/>
        </authorList>
    </citation>
    <scope>NUCLEOTIDE SEQUENCE [LARGE SCALE GENOMIC DNA]</scope>
    <source>
        <strain evidence="6">Allo738</strain>
        <tissue evidence="6">Leaf</tissue>
    </source>
</reference>
<evidence type="ECO:0000256" key="1">
    <source>
        <dbReference type="ARBA" id="ARBA00022692"/>
    </source>
</evidence>
<keyword evidence="3 4" id="KW-0472">Membrane</keyword>
<comment type="caution">
    <text evidence="4">Lacks conserved residue(s) required for the propagation of feature annotation.</text>
</comment>
<dbReference type="GO" id="GO:0005769">
    <property type="term" value="C:early endosome"/>
    <property type="evidence" value="ECO:0007669"/>
    <property type="project" value="UniProtKB-SubCell"/>
</dbReference>
<comment type="similarity">
    <text evidence="4">Belongs to the NIPA (TC 2.A.7) family.</text>
</comment>
<dbReference type="InterPro" id="IPR005174">
    <property type="entry name" value="KIB1-4_b-propeller"/>
</dbReference>
<evidence type="ECO:0000256" key="4">
    <source>
        <dbReference type="RuleBase" id="RU363078"/>
    </source>
</evidence>
<feature type="domain" description="KIB1-4 beta-propeller" evidence="5">
    <location>
        <begin position="59"/>
        <end position="320"/>
    </location>
</feature>
<feature type="transmembrane region" description="Helical" evidence="4">
    <location>
        <begin position="419"/>
        <end position="442"/>
    </location>
</feature>
<dbReference type="Proteomes" id="UP000694240">
    <property type="component" value="Chromosome 6"/>
</dbReference>
<name>A0A8T2C604_9BRAS</name>
<dbReference type="EMBL" id="JAEFBK010000006">
    <property type="protein sequence ID" value="KAG7593263.1"/>
    <property type="molecule type" value="Genomic_DNA"/>
</dbReference>
<evidence type="ECO:0000259" key="5">
    <source>
        <dbReference type="Pfam" id="PF03478"/>
    </source>
</evidence>
<comment type="subcellular location">
    <subcellularLocation>
        <location evidence="4">Cell membrane</location>
        <topology evidence="4">Multi-pass membrane protein</topology>
    </subcellularLocation>
    <subcellularLocation>
        <location evidence="4">Early endosome</location>
    </subcellularLocation>
</comment>
<dbReference type="PANTHER" id="PTHR12570">
    <property type="match status" value="1"/>
</dbReference>
<dbReference type="GO" id="GO:0015095">
    <property type="term" value="F:magnesium ion transmembrane transporter activity"/>
    <property type="evidence" value="ECO:0007669"/>
    <property type="project" value="UniProtKB-UniRule"/>
</dbReference>
<dbReference type="Pfam" id="PF03478">
    <property type="entry name" value="Beta-prop_KIB1-4"/>
    <property type="match status" value="1"/>
</dbReference>
<feature type="transmembrane region" description="Helical" evidence="4">
    <location>
        <begin position="380"/>
        <end position="398"/>
    </location>
</feature>
<dbReference type="PANTHER" id="PTHR12570:SF9">
    <property type="entry name" value="MAGNESIUM TRANSPORTER NIPA8-RELATED"/>
    <property type="match status" value="1"/>
</dbReference>
<feature type="transmembrane region" description="Helical" evidence="4">
    <location>
        <begin position="454"/>
        <end position="472"/>
    </location>
</feature>
<dbReference type="AlphaFoldDB" id="A0A8T2C604"/>
<accession>A0A8T2C604</accession>
<keyword evidence="4" id="KW-0967">Endosome</keyword>
<feature type="transmembrane region" description="Helical" evidence="4">
    <location>
        <begin position="341"/>
        <end position="360"/>
    </location>
</feature>
<keyword evidence="4" id="KW-1003">Cell membrane</keyword>
<dbReference type="GO" id="GO:0005886">
    <property type="term" value="C:plasma membrane"/>
    <property type="evidence" value="ECO:0007669"/>
    <property type="project" value="UniProtKB-SubCell"/>
</dbReference>
<evidence type="ECO:0000313" key="7">
    <source>
        <dbReference type="Proteomes" id="UP000694240"/>
    </source>
</evidence>
<evidence type="ECO:0000256" key="3">
    <source>
        <dbReference type="ARBA" id="ARBA00023136"/>
    </source>
</evidence>
<keyword evidence="4" id="KW-0813">Transport</keyword>
<comment type="subunit">
    <text evidence="4">Homodimer.</text>
</comment>
<proteinExistence type="inferred from homology"/>
<organism evidence="6 7">
    <name type="scientific">Arabidopsis thaliana x Arabidopsis arenosa</name>
    <dbReference type="NCBI Taxonomy" id="1240361"/>
    <lineage>
        <taxon>Eukaryota</taxon>
        <taxon>Viridiplantae</taxon>
        <taxon>Streptophyta</taxon>
        <taxon>Embryophyta</taxon>
        <taxon>Tracheophyta</taxon>
        <taxon>Spermatophyta</taxon>
        <taxon>Magnoliopsida</taxon>
        <taxon>eudicotyledons</taxon>
        <taxon>Gunneridae</taxon>
        <taxon>Pentapetalae</taxon>
        <taxon>rosids</taxon>
        <taxon>malvids</taxon>
        <taxon>Brassicales</taxon>
        <taxon>Brassicaceae</taxon>
        <taxon>Camelineae</taxon>
        <taxon>Arabidopsis</taxon>
    </lineage>
</organism>
<evidence type="ECO:0000256" key="2">
    <source>
        <dbReference type="ARBA" id="ARBA00022989"/>
    </source>
</evidence>
<comment type="caution">
    <text evidence="6">The sequence shown here is derived from an EMBL/GenBank/DDBJ whole genome shotgun (WGS) entry which is preliminary data.</text>
</comment>